<dbReference type="Pfam" id="PF04966">
    <property type="entry name" value="OprB"/>
    <property type="match status" value="1"/>
</dbReference>
<dbReference type="Gene3D" id="2.40.160.180">
    <property type="entry name" value="Carbohydrate-selective porin OprB"/>
    <property type="match status" value="1"/>
</dbReference>
<gene>
    <name evidence="3" type="ORF">HQN60_09820</name>
</gene>
<dbReference type="RefSeq" id="WP_173533469.1">
    <property type="nucleotide sequence ID" value="NZ_CP054143.1"/>
</dbReference>
<organism evidence="3 4">
    <name type="scientific">Deefgea piscis</name>
    <dbReference type="NCBI Taxonomy" id="2739061"/>
    <lineage>
        <taxon>Bacteria</taxon>
        <taxon>Pseudomonadati</taxon>
        <taxon>Pseudomonadota</taxon>
        <taxon>Betaproteobacteria</taxon>
        <taxon>Neisseriales</taxon>
        <taxon>Chitinibacteraceae</taxon>
        <taxon>Deefgea</taxon>
    </lineage>
</organism>
<dbReference type="GO" id="GO:0008643">
    <property type="term" value="P:carbohydrate transport"/>
    <property type="evidence" value="ECO:0007669"/>
    <property type="project" value="InterPro"/>
</dbReference>
<feature type="chain" id="PRO_5027143987" evidence="2">
    <location>
        <begin position="28"/>
        <end position="423"/>
    </location>
</feature>
<protein>
    <submittedName>
        <fullName evidence="3">Carbohydrate porin</fullName>
    </submittedName>
</protein>
<feature type="signal peptide" evidence="2">
    <location>
        <begin position="1"/>
        <end position="27"/>
    </location>
</feature>
<name>A0A6M8SU06_9NEIS</name>
<dbReference type="KEGG" id="dee:HQN60_09820"/>
<comment type="similarity">
    <text evidence="1 2">Belongs to the OprB family.</text>
</comment>
<dbReference type="InterPro" id="IPR038673">
    <property type="entry name" value="OprB_sf"/>
</dbReference>
<accession>A0A6M8SU06</accession>
<reference evidence="3 4" key="1">
    <citation type="submission" date="2020-05" db="EMBL/GenBank/DDBJ databases">
        <title>Complete genome sequence of Deefgea sp. D17.</title>
        <authorList>
            <person name="Bae J.-W."/>
            <person name="Han J.E."/>
        </authorList>
    </citation>
    <scope>NUCLEOTIDE SEQUENCE [LARGE SCALE GENOMIC DNA]</scope>
    <source>
        <strain evidence="3 4">D17</strain>
    </source>
</reference>
<dbReference type="GO" id="GO:0016020">
    <property type="term" value="C:membrane"/>
    <property type="evidence" value="ECO:0007669"/>
    <property type="project" value="InterPro"/>
</dbReference>
<dbReference type="Proteomes" id="UP000504844">
    <property type="component" value="Chromosome"/>
</dbReference>
<dbReference type="InterPro" id="IPR007049">
    <property type="entry name" value="Carb-sel_porin_OprB"/>
</dbReference>
<dbReference type="EMBL" id="CP054143">
    <property type="protein sequence ID" value="QKJ66966.1"/>
    <property type="molecule type" value="Genomic_DNA"/>
</dbReference>
<evidence type="ECO:0000313" key="3">
    <source>
        <dbReference type="EMBL" id="QKJ66966.1"/>
    </source>
</evidence>
<evidence type="ECO:0000256" key="1">
    <source>
        <dbReference type="ARBA" id="ARBA00008769"/>
    </source>
</evidence>
<keyword evidence="2" id="KW-0732">Signal</keyword>
<dbReference type="AlphaFoldDB" id="A0A6M8SU06"/>
<evidence type="ECO:0000313" key="4">
    <source>
        <dbReference type="Proteomes" id="UP000504844"/>
    </source>
</evidence>
<evidence type="ECO:0000256" key="2">
    <source>
        <dbReference type="RuleBase" id="RU363072"/>
    </source>
</evidence>
<keyword evidence="4" id="KW-1185">Reference proteome</keyword>
<sequence>MRTRRSQYVFKIASGIALISAAQIASAQSDASTNESSDVEDVHKISRIQDNIDRATARHSLYQDASDLYGEYSAFKTKTAKEDGISWSMDLSYLQQWGRPNGGSPAGQWLATPSLDWTLFQNNTIGTGSLQFAYTWVRYSTNQNGADLQNNLGLVTPNNDFGTRQNTFAQLTYTQALPGNKVLISIGQYPFYNFDGNQYLSSQQQNFNNDILSQNGTSTYAIAGLGSYIQINPSSTLQFATGFQSADNISGATLSTKHFADGGYSWFAYAQWTPKFEGLGSAQYSMTYYQVPSVQLQSPKSHGWSFNAVQNLNDSWAIFGRANRASGYTTAIKSSYALGTALNNPLQRSPTDQIGLAFGYSDPAKNTSNQNQLRNEKLIELYWNWTVAKGLLITPDVQYVHNPGADPTRNNAWTLSLRSTLMF</sequence>
<dbReference type="GO" id="GO:0015288">
    <property type="term" value="F:porin activity"/>
    <property type="evidence" value="ECO:0007669"/>
    <property type="project" value="InterPro"/>
</dbReference>
<proteinExistence type="inferred from homology"/>